<feature type="transmembrane region" description="Helical" evidence="4">
    <location>
        <begin position="179"/>
        <end position="198"/>
    </location>
</feature>
<dbReference type="SUPFAM" id="SSF103473">
    <property type="entry name" value="MFS general substrate transporter"/>
    <property type="match status" value="1"/>
</dbReference>
<dbReference type="GO" id="GO:0016020">
    <property type="term" value="C:membrane"/>
    <property type="evidence" value="ECO:0007669"/>
    <property type="project" value="UniProtKB-SubCell"/>
</dbReference>
<keyword evidence="4" id="KW-0812">Transmembrane</keyword>
<evidence type="ECO:0000313" key="6">
    <source>
        <dbReference type="EMBL" id="KAF1938137.1"/>
    </source>
</evidence>
<feature type="transmembrane region" description="Helical" evidence="4">
    <location>
        <begin position="87"/>
        <end position="110"/>
    </location>
</feature>
<evidence type="ECO:0000256" key="3">
    <source>
        <dbReference type="SAM" id="MobiDB-lite"/>
    </source>
</evidence>
<keyword evidence="4" id="KW-1133">Transmembrane helix</keyword>
<name>A0A6A5SLB7_9PLEO</name>
<protein>
    <submittedName>
        <fullName evidence="6">MFS general substrate transporter</fullName>
    </submittedName>
</protein>
<dbReference type="EMBL" id="ML976113">
    <property type="protein sequence ID" value="KAF1938137.1"/>
    <property type="molecule type" value="Genomic_DNA"/>
</dbReference>
<dbReference type="PANTHER" id="PTHR11360">
    <property type="entry name" value="MONOCARBOXYLATE TRANSPORTER"/>
    <property type="match status" value="1"/>
</dbReference>
<proteinExistence type="inferred from homology"/>
<reference evidence="6" key="1">
    <citation type="journal article" date="2020" name="Stud. Mycol.">
        <title>101 Dothideomycetes genomes: a test case for predicting lifestyles and emergence of pathogens.</title>
        <authorList>
            <person name="Haridas S."/>
            <person name="Albert R."/>
            <person name="Binder M."/>
            <person name="Bloem J."/>
            <person name="Labutti K."/>
            <person name="Salamov A."/>
            <person name="Andreopoulos B."/>
            <person name="Baker S."/>
            <person name="Barry K."/>
            <person name="Bills G."/>
            <person name="Bluhm B."/>
            <person name="Cannon C."/>
            <person name="Castanera R."/>
            <person name="Culley D."/>
            <person name="Daum C."/>
            <person name="Ezra D."/>
            <person name="Gonzalez J."/>
            <person name="Henrissat B."/>
            <person name="Kuo A."/>
            <person name="Liang C."/>
            <person name="Lipzen A."/>
            <person name="Lutzoni F."/>
            <person name="Magnuson J."/>
            <person name="Mondo S."/>
            <person name="Nolan M."/>
            <person name="Ohm R."/>
            <person name="Pangilinan J."/>
            <person name="Park H.-J."/>
            <person name="Ramirez L."/>
            <person name="Alfaro M."/>
            <person name="Sun H."/>
            <person name="Tritt A."/>
            <person name="Yoshinaga Y."/>
            <person name="Zwiers L.-H."/>
            <person name="Turgeon B."/>
            <person name="Goodwin S."/>
            <person name="Spatafora J."/>
            <person name="Crous P."/>
            <person name="Grigoriev I."/>
        </authorList>
    </citation>
    <scope>NUCLEOTIDE SEQUENCE</scope>
    <source>
        <strain evidence="6">CBS 161.51</strain>
    </source>
</reference>
<feature type="region of interest" description="Disordered" evidence="3">
    <location>
        <begin position="1"/>
        <end position="42"/>
    </location>
</feature>
<evidence type="ECO:0000256" key="1">
    <source>
        <dbReference type="ARBA" id="ARBA00004141"/>
    </source>
</evidence>
<feature type="transmembrane region" description="Helical" evidence="4">
    <location>
        <begin position="293"/>
        <end position="313"/>
    </location>
</feature>
<feature type="transmembrane region" description="Helical" evidence="4">
    <location>
        <begin position="320"/>
        <end position="338"/>
    </location>
</feature>
<evidence type="ECO:0000256" key="2">
    <source>
        <dbReference type="ARBA" id="ARBA00006727"/>
    </source>
</evidence>
<dbReference type="Pfam" id="PF07690">
    <property type="entry name" value="MFS_1"/>
    <property type="match status" value="1"/>
</dbReference>
<feature type="transmembrane region" description="Helical" evidence="4">
    <location>
        <begin position="256"/>
        <end position="273"/>
    </location>
</feature>
<feature type="transmembrane region" description="Helical" evidence="4">
    <location>
        <begin position="47"/>
        <end position="67"/>
    </location>
</feature>
<organism evidence="6 7">
    <name type="scientific">Clathrospora elynae</name>
    <dbReference type="NCBI Taxonomy" id="706981"/>
    <lineage>
        <taxon>Eukaryota</taxon>
        <taxon>Fungi</taxon>
        <taxon>Dikarya</taxon>
        <taxon>Ascomycota</taxon>
        <taxon>Pezizomycotina</taxon>
        <taxon>Dothideomycetes</taxon>
        <taxon>Pleosporomycetidae</taxon>
        <taxon>Pleosporales</taxon>
        <taxon>Diademaceae</taxon>
        <taxon>Clathrospora</taxon>
    </lineage>
</organism>
<dbReference type="PANTHER" id="PTHR11360:SF287">
    <property type="entry name" value="MFS MONOCARBOXYLATE TRANSPORTER"/>
    <property type="match status" value="1"/>
</dbReference>
<dbReference type="PROSITE" id="PS50850">
    <property type="entry name" value="MFS"/>
    <property type="match status" value="1"/>
</dbReference>
<feature type="transmembrane region" description="Helical" evidence="4">
    <location>
        <begin position="210"/>
        <end position="228"/>
    </location>
</feature>
<dbReference type="InterPro" id="IPR020846">
    <property type="entry name" value="MFS_dom"/>
</dbReference>
<dbReference type="InterPro" id="IPR011701">
    <property type="entry name" value="MFS"/>
</dbReference>
<comment type="subcellular location">
    <subcellularLocation>
        <location evidence="1">Membrane</location>
        <topology evidence="1">Multi-pass membrane protein</topology>
    </subcellularLocation>
</comment>
<keyword evidence="7" id="KW-1185">Reference proteome</keyword>
<gene>
    <name evidence="6" type="ORF">EJ02DRAFT_384231</name>
</gene>
<feature type="compositionally biased region" description="Basic and acidic residues" evidence="3">
    <location>
        <begin position="29"/>
        <end position="42"/>
    </location>
</feature>
<comment type="similarity">
    <text evidence="2">Belongs to the major facilitator superfamily. Monocarboxylate porter (TC 2.A.1.13) family.</text>
</comment>
<evidence type="ECO:0000259" key="5">
    <source>
        <dbReference type="PROSITE" id="PS50850"/>
    </source>
</evidence>
<dbReference type="InterPro" id="IPR050327">
    <property type="entry name" value="Proton-linked_MCT"/>
</dbReference>
<dbReference type="AlphaFoldDB" id="A0A6A5SLB7"/>
<feature type="transmembrane region" description="Helical" evidence="4">
    <location>
        <begin position="384"/>
        <end position="408"/>
    </location>
</feature>
<dbReference type="Proteomes" id="UP000800038">
    <property type="component" value="Unassembled WGS sequence"/>
</dbReference>
<dbReference type="OrthoDB" id="2213137at2759"/>
<feature type="transmembrane region" description="Helical" evidence="4">
    <location>
        <begin position="428"/>
        <end position="446"/>
    </location>
</feature>
<feature type="transmembrane region" description="Helical" evidence="4">
    <location>
        <begin position="344"/>
        <end position="364"/>
    </location>
</feature>
<feature type="transmembrane region" description="Helical" evidence="4">
    <location>
        <begin position="122"/>
        <end position="145"/>
    </location>
</feature>
<evidence type="ECO:0000256" key="4">
    <source>
        <dbReference type="SAM" id="Phobius"/>
    </source>
</evidence>
<feature type="domain" description="Major facilitator superfamily (MFS) profile" evidence="5">
    <location>
        <begin position="256"/>
        <end position="453"/>
    </location>
</feature>
<dbReference type="GO" id="GO:0022857">
    <property type="term" value="F:transmembrane transporter activity"/>
    <property type="evidence" value="ECO:0007669"/>
    <property type="project" value="InterPro"/>
</dbReference>
<keyword evidence="4" id="KW-0472">Membrane</keyword>
<dbReference type="Gene3D" id="1.20.1250.20">
    <property type="entry name" value="MFS general substrate transporter like domains"/>
    <property type="match status" value="2"/>
</dbReference>
<dbReference type="InterPro" id="IPR036259">
    <property type="entry name" value="MFS_trans_sf"/>
</dbReference>
<evidence type="ECO:0000313" key="7">
    <source>
        <dbReference type="Proteomes" id="UP000800038"/>
    </source>
</evidence>
<sequence>MAPTAGHASEKDAPGPDVSTLPRASPSPERAHHSDEEGLPPRDQGRAAWICLIAISAISMATWGFGATQGVFREYYFNNPPFEGNQLVASIGLLVVGILQSLSPFLLPLIGSYPHFRPHMMWTGMVLVVASSLGAAFSTTALQVIMTQGMMYGLSSGLLFAPCISFVDEWFFQRRGLANGIFFGSANIASAALSPIFARLLNQYGPRTTLIGWTVFIAVAIPLGILCIRPRLPYAARVDAGAHEHKLTLKPFKSPYFWLFVLSMAVQSLANNLPANYLPSYATDLGVDSTKAALLVTYLSLSGIIGQVSLGALTDSVGPLVPMLLSTLVSSFAVLVVWGLGKAYWTMVIVSLLFGAFAFSFMVLRSHMAAIVVNDSNRPAEELLVSGVLMFTRGVVGVVSGYIAAAVLQSSESTKIDSSYGAGKWRTLIILLGTTMTAATVGAIGLRRRKPNI</sequence>
<accession>A0A6A5SLB7</accession>